<dbReference type="PANTHER" id="PTHR12246">
    <property type="entry name" value="PALMITOYLTRANSFERASE ZDHHC16"/>
    <property type="match status" value="1"/>
</dbReference>
<evidence type="ECO:0000256" key="8">
    <source>
        <dbReference type="SAM" id="MobiDB-lite"/>
    </source>
</evidence>
<dbReference type="InterPro" id="IPR001594">
    <property type="entry name" value="Palmitoyltrfase_DHHC"/>
</dbReference>
<accession>A0ABN9LAC8</accession>
<evidence type="ECO:0000313" key="11">
    <source>
        <dbReference type="Proteomes" id="UP001176940"/>
    </source>
</evidence>
<evidence type="ECO:0000256" key="7">
    <source>
        <dbReference type="RuleBase" id="RU079119"/>
    </source>
</evidence>
<feature type="region of interest" description="Disordered" evidence="8">
    <location>
        <begin position="32"/>
        <end position="53"/>
    </location>
</feature>
<feature type="transmembrane region" description="Helical" evidence="7">
    <location>
        <begin position="190"/>
        <end position="212"/>
    </location>
</feature>
<keyword evidence="2 7" id="KW-0808">Transferase</keyword>
<evidence type="ECO:0000256" key="6">
    <source>
        <dbReference type="ARBA" id="ARBA00023315"/>
    </source>
</evidence>
<dbReference type="EC" id="2.3.1.225" evidence="7"/>
<evidence type="ECO:0000256" key="5">
    <source>
        <dbReference type="ARBA" id="ARBA00023136"/>
    </source>
</evidence>
<feature type="domain" description="Palmitoyltransferase DHHC" evidence="9">
    <location>
        <begin position="160"/>
        <end position="275"/>
    </location>
</feature>
<dbReference type="InterPro" id="IPR039859">
    <property type="entry name" value="PFA4/ZDH16/20/ERF2-like"/>
</dbReference>
<organism evidence="10 11">
    <name type="scientific">Ranitomeya imitator</name>
    <name type="common">mimic poison frog</name>
    <dbReference type="NCBI Taxonomy" id="111125"/>
    <lineage>
        <taxon>Eukaryota</taxon>
        <taxon>Metazoa</taxon>
        <taxon>Chordata</taxon>
        <taxon>Craniata</taxon>
        <taxon>Vertebrata</taxon>
        <taxon>Euteleostomi</taxon>
        <taxon>Amphibia</taxon>
        <taxon>Batrachia</taxon>
        <taxon>Anura</taxon>
        <taxon>Neobatrachia</taxon>
        <taxon>Hyloidea</taxon>
        <taxon>Dendrobatidae</taxon>
        <taxon>Dendrobatinae</taxon>
        <taxon>Ranitomeya</taxon>
    </lineage>
</organism>
<evidence type="ECO:0000259" key="9">
    <source>
        <dbReference type="Pfam" id="PF01529"/>
    </source>
</evidence>
<evidence type="ECO:0000313" key="10">
    <source>
        <dbReference type="EMBL" id="CAJ0937166.1"/>
    </source>
</evidence>
<evidence type="ECO:0000256" key="2">
    <source>
        <dbReference type="ARBA" id="ARBA00022679"/>
    </source>
</evidence>
<keyword evidence="5 7" id="KW-0472">Membrane</keyword>
<comment type="catalytic activity">
    <reaction evidence="7">
        <text>L-cysteinyl-[protein] + hexadecanoyl-CoA = S-hexadecanoyl-L-cysteinyl-[protein] + CoA</text>
        <dbReference type="Rhea" id="RHEA:36683"/>
        <dbReference type="Rhea" id="RHEA-COMP:10131"/>
        <dbReference type="Rhea" id="RHEA-COMP:11032"/>
        <dbReference type="ChEBI" id="CHEBI:29950"/>
        <dbReference type="ChEBI" id="CHEBI:57287"/>
        <dbReference type="ChEBI" id="CHEBI:57379"/>
        <dbReference type="ChEBI" id="CHEBI:74151"/>
        <dbReference type="EC" id="2.3.1.225"/>
    </reaction>
</comment>
<comment type="domain">
    <text evidence="7">The DHHC domain is required for palmitoyltransferase activity.</text>
</comment>
<protein>
    <recommendedName>
        <fullName evidence="7">Palmitoyltransferase</fullName>
        <ecNumber evidence="7">2.3.1.225</ecNumber>
    </recommendedName>
</protein>
<dbReference type="EMBL" id="CAUEEQ010013210">
    <property type="protein sequence ID" value="CAJ0937166.1"/>
    <property type="molecule type" value="Genomic_DNA"/>
</dbReference>
<keyword evidence="6 7" id="KW-0012">Acyltransferase</keyword>
<keyword evidence="11" id="KW-1185">Reference proteome</keyword>
<feature type="compositionally biased region" description="Polar residues" evidence="8">
    <location>
        <begin position="32"/>
        <end position="41"/>
    </location>
</feature>
<keyword evidence="4 7" id="KW-1133">Transmembrane helix</keyword>
<comment type="subcellular location">
    <subcellularLocation>
        <location evidence="1">Membrane</location>
        <topology evidence="1">Multi-pass membrane protein</topology>
    </subcellularLocation>
</comment>
<feature type="transmembrane region" description="Helical" evidence="7">
    <location>
        <begin position="75"/>
        <end position="99"/>
    </location>
</feature>
<evidence type="ECO:0000256" key="4">
    <source>
        <dbReference type="ARBA" id="ARBA00022989"/>
    </source>
</evidence>
<feature type="transmembrane region" description="Helical" evidence="7">
    <location>
        <begin position="247"/>
        <end position="268"/>
    </location>
</feature>
<evidence type="ECO:0000256" key="3">
    <source>
        <dbReference type="ARBA" id="ARBA00022692"/>
    </source>
</evidence>
<gene>
    <name evidence="10" type="ORF">RIMI_LOCUS7087841</name>
</gene>
<sequence>MTVTSPKVLVAQHLWNRTAACSAKEIGTSEGLATNTEDQPCSSSGSNSGAKVSDPPATLLAHILRHVKTVPRSRMVLLQLLNLMAPCYFLCLLAVTFSLQLFFFLPGMYEGHSLPLSGFLHSFIFVFFLVNVIGNYFLVIWNSPASGRMSTDADMSDKLFCSICSRMMWEQEHHCFFTGTCIGRSNLRSFVLFCLHASCSCFHAVLSGLGYVSHNFSLSFSNPLTFLRLLPLSVTRFFSGSLLSSEMLAVLMLYLWFGVGLACGAFCWHHLLLISRRPGCHQIHSEQSSPSPITWMDNITSVFGKRWLMAILFPSTKQK</sequence>
<evidence type="ECO:0000256" key="1">
    <source>
        <dbReference type="ARBA" id="ARBA00004141"/>
    </source>
</evidence>
<name>A0ABN9LAC8_9NEOB</name>
<keyword evidence="3 7" id="KW-0812">Transmembrane</keyword>
<dbReference type="Pfam" id="PF01529">
    <property type="entry name" value="DHHC"/>
    <property type="match status" value="1"/>
</dbReference>
<proteinExistence type="inferred from homology"/>
<dbReference type="Proteomes" id="UP001176940">
    <property type="component" value="Unassembled WGS sequence"/>
</dbReference>
<feature type="transmembrane region" description="Helical" evidence="7">
    <location>
        <begin position="119"/>
        <end position="141"/>
    </location>
</feature>
<comment type="caution">
    <text evidence="10">The sequence shown here is derived from an EMBL/GenBank/DDBJ whole genome shotgun (WGS) entry which is preliminary data.</text>
</comment>
<reference evidence="10" key="1">
    <citation type="submission" date="2023-07" db="EMBL/GenBank/DDBJ databases">
        <authorList>
            <person name="Stuckert A."/>
        </authorList>
    </citation>
    <scope>NUCLEOTIDE SEQUENCE</scope>
</reference>
<dbReference type="PROSITE" id="PS50216">
    <property type="entry name" value="DHHC"/>
    <property type="match status" value="1"/>
</dbReference>
<comment type="similarity">
    <text evidence="7">Belongs to the DHHC palmitoyltransferase family.</text>
</comment>